<feature type="region of interest" description="Disordered" evidence="1">
    <location>
        <begin position="1"/>
        <end position="140"/>
    </location>
</feature>
<feature type="compositionally biased region" description="Polar residues" evidence="1">
    <location>
        <begin position="89"/>
        <end position="108"/>
    </location>
</feature>
<sequence>MSSQNAQPVATKSVATITSRSGPSVRNGTENEAGGSNLVTPRRSGREIPNHGKTPSRELRMSSRTRRLMYGETSTTDTEQVTPDRVRQVNRSMARNNASRPRNRQIASTEEAREKSRPTTRPSGTRPLDSQDGSDTNPFQFYRCYETPIDHILPLPEEEPEVLEIIIEDSPGKVSSPLPRS</sequence>
<reference evidence="3" key="1">
    <citation type="journal article" date="2011" name="Proc. Natl. Acad. Sci. U.S.A.">
        <title>Obligate biotrophy features unraveled by the genomic analysis of rust fungi.</title>
        <authorList>
            <person name="Duplessis S."/>
            <person name="Cuomo C.A."/>
            <person name="Lin Y.-C."/>
            <person name="Aerts A."/>
            <person name="Tisserant E."/>
            <person name="Veneault-Fourrey C."/>
            <person name="Joly D.L."/>
            <person name="Hacquard S."/>
            <person name="Amselem J."/>
            <person name="Cantarel B.L."/>
            <person name="Chiu R."/>
            <person name="Coutinho P.M."/>
            <person name="Feau N."/>
            <person name="Field M."/>
            <person name="Frey P."/>
            <person name="Gelhaye E."/>
            <person name="Goldberg J."/>
            <person name="Grabherr M.G."/>
            <person name="Kodira C.D."/>
            <person name="Kohler A."/>
            <person name="Kuees U."/>
            <person name="Lindquist E.A."/>
            <person name="Lucas S.M."/>
            <person name="Mago R."/>
            <person name="Mauceli E."/>
            <person name="Morin E."/>
            <person name="Murat C."/>
            <person name="Pangilinan J.L."/>
            <person name="Park R."/>
            <person name="Pearson M."/>
            <person name="Quesneville H."/>
            <person name="Rouhier N."/>
            <person name="Sakthikumar S."/>
            <person name="Salamov A.A."/>
            <person name="Schmutz J."/>
            <person name="Selles B."/>
            <person name="Shapiro H."/>
            <person name="Tanguay P."/>
            <person name="Tuskan G.A."/>
            <person name="Henrissat B."/>
            <person name="Van de Peer Y."/>
            <person name="Rouze P."/>
            <person name="Ellis J.G."/>
            <person name="Dodds P.N."/>
            <person name="Schein J.E."/>
            <person name="Zhong S."/>
            <person name="Hamelin R.C."/>
            <person name="Grigoriev I.V."/>
            <person name="Szabo L.J."/>
            <person name="Martin F."/>
        </authorList>
    </citation>
    <scope>NUCLEOTIDE SEQUENCE [LARGE SCALE GENOMIC DNA]</scope>
    <source>
        <strain evidence="3">98AG31 / pathotype 3-4-7</strain>
    </source>
</reference>
<feature type="compositionally biased region" description="Polar residues" evidence="1">
    <location>
        <begin position="72"/>
        <end position="81"/>
    </location>
</feature>
<feature type="compositionally biased region" description="Polar residues" evidence="1">
    <location>
        <begin position="1"/>
        <end position="30"/>
    </location>
</feature>
<dbReference type="GeneID" id="18923754"/>
<proteinExistence type="predicted"/>
<keyword evidence="3" id="KW-1185">Reference proteome</keyword>
<dbReference type="Proteomes" id="UP000001072">
    <property type="component" value="Unassembled WGS sequence"/>
</dbReference>
<feature type="compositionally biased region" description="Basic and acidic residues" evidence="1">
    <location>
        <begin position="44"/>
        <end position="61"/>
    </location>
</feature>
<dbReference type="VEuPathDB" id="FungiDB:MELLADRAFT_109399"/>
<evidence type="ECO:0000313" key="2">
    <source>
        <dbReference type="EMBL" id="EGG03261.1"/>
    </source>
</evidence>
<protein>
    <submittedName>
        <fullName evidence="2">Uncharacterized protein</fullName>
    </submittedName>
</protein>
<evidence type="ECO:0000256" key="1">
    <source>
        <dbReference type="SAM" id="MobiDB-lite"/>
    </source>
</evidence>
<dbReference type="AlphaFoldDB" id="F4RWC5"/>
<accession>F4RWC5</accession>
<dbReference type="HOGENOM" id="CLU_1644095_0_0_1"/>
<dbReference type="EMBL" id="GL883125">
    <property type="protein sequence ID" value="EGG03261.1"/>
    <property type="molecule type" value="Genomic_DNA"/>
</dbReference>
<gene>
    <name evidence="2" type="ORF">MELLADRAFT_109399</name>
</gene>
<dbReference type="OrthoDB" id="10448155at2759"/>
<evidence type="ECO:0000313" key="3">
    <source>
        <dbReference type="Proteomes" id="UP000001072"/>
    </source>
</evidence>
<dbReference type="KEGG" id="mlr:MELLADRAFT_109399"/>
<name>F4RWC5_MELLP</name>
<dbReference type="InParanoid" id="F4RWC5"/>
<dbReference type="RefSeq" id="XP_007413396.1">
    <property type="nucleotide sequence ID" value="XM_007413334.1"/>
</dbReference>
<organism evidence="3">
    <name type="scientific">Melampsora larici-populina (strain 98AG31 / pathotype 3-4-7)</name>
    <name type="common">Poplar leaf rust fungus</name>
    <dbReference type="NCBI Taxonomy" id="747676"/>
    <lineage>
        <taxon>Eukaryota</taxon>
        <taxon>Fungi</taxon>
        <taxon>Dikarya</taxon>
        <taxon>Basidiomycota</taxon>
        <taxon>Pucciniomycotina</taxon>
        <taxon>Pucciniomycetes</taxon>
        <taxon>Pucciniales</taxon>
        <taxon>Melampsoraceae</taxon>
        <taxon>Melampsora</taxon>
    </lineage>
</organism>